<dbReference type="Proteomes" id="UP000010959">
    <property type="component" value="Unassembled WGS sequence"/>
</dbReference>
<gene>
    <name evidence="1" type="ORF">RBSWK_02445</name>
</gene>
<dbReference type="AlphaFoldDB" id="L7CHS6"/>
<sequence length="42" mass="4956">MTLLVVLPTPPFWLMTAIDRMMAMLLSYKWLVSCVWMDPIQI</sequence>
<reference evidence="1 2" key="1">
    <citation type="journal article" date="2013" name="Mar. Genomics">
        <title>Expression of sulfatases in Rhodopirellula baltica and the diversity of sulfatases in the genus Rhodopirellula.</title>
        <authorList>
            <person name="Wegner C.E."/>
            <person name="Richter-Heitmann T."/>
            <person name="Klindworth A."/>
            <person name="Klockow C."/>
            <person name="Richter M."/>
            <person name="Achstetter T."/>
            <person name="Glockner F.O."/>
            <person name="Harder J."/>
        </authorList>
    </citation>
    <scope>NUCLEOTIDE SEQUENCE [LARGE SCALE GENOMIC DNA]</scope>
    <source>
        <strain evidence="1 2">SWK14</strain>
    </source>
</reference>
<proteinExistence type="predicted"/>
<accession>L7CHS6</accession>
<protein>
    <submittedName>
        <fullName evidence="1">Uncharacterized protein</fullName>
    </submittedName>
</protein>
<dbReference type="EMBL" id="AMWG01000053">
    <property type="protein sequence ID" value="ELP33543.1"/>
    <property type="molecule type" value="Genomic_DNA"/>
</dbReference>
<name>L7CHS6_RHOBT</name>
<evidence type="ECO:0000313" key="2">
    <source>
        <dbReference type="Proteomes" id="UP000010959"/>
    </source>
</evidence>
<comment type="caution">
    <text evidence="1">The sequence shown here is derived from an EMBL/GenBank/DDBJ whole genome shotgun (WGS) entry which is preliminary data.</text>
</comment>
<organism evidence="1 2">
    <name type="scientific">Rhodopirellula baltica SWK14</name>
    <dbReference type="NCBI Taxonomy" id="993516"/>
    <lineage>
        <taxon>Bacteria</taxon>
        <taxon>Pseudomonadati</taxon>
        <taxon>Planctomycetota</taxon>
        <taxon>Planctomycetia</taxon>
        <taxon>Pirellulales</taxon>
        <taxon>Pirellulaceae</taxon>
        <taxon>Rhodopirellula</taxon>
    </lineage>
</organism>
<evidence type="ECO:0000313" key="1">
    <source>
        <dbReference type="EMBL" id="ELP33543.1"/>
    </source>
</evidence>